<accession>A0A060RJ13</accession>
<dbReference type="RefSeq" id="YP_009044350.1">
    <property type="nucleotide sequence ID" value="NC_024381.1"/>
</dbReference>
<proteinExistence type="predicted"/>
<evidence type="ECO:0000313" key="1">
    <source>
        <dbReference type="EMBL" id="CDN96776.1"/>
    </source>
</evidence>
<name>A0A060RJ13_9CAUD</name>
<dbReference type="KEGG" id="vg:19686714"/>
<dbReference type="OrthoDB" id="11045at10239"/>
<organism evidence="1 2">
    <name type="scientific">Pseudomonas phage vB_PaeS_SCH_Ab26</name>
    <dbReference type="NCBI Taxonomy" id="1476390"/>
    <lineage>
        <taxon>Viruses</taxon>
        <taxon>Duplodnaviria</taxon>
        <taxon>Heunggongvirae</taxon>
        <taxon>Uroviricota</taxon>
        <taxon>Caudoviricetes</taxon>
        <taxon>Jondennisvirinae</taxon>
        <taxon>Septimatrevirus</taxon>
        <taxon>Septimatrevirus Ab26</taxon>
    </lineage>
</organism>
<evidence type="ECO:0000313" key="2">
    <source>
        <dbReference type="Proteomes" id="UP000026986"/>
    </source>
</evidence>
<gene>
    <name evidence="1" type="primary">ORF15</name>
</gene>
<protein>
    <submittedName>
        <fullName evidence="1">Virion protein</fullName>
    </submittedName>
</protein>
<dbReference type="GeneID" id="19686714"/>
<dbReference type="Proteomes" id="UP000026986">
    <property type="component" value="Segment"/>
</dbReference>
<reference evidence="2" key="1">
    <citation type="submission" date="2014-02" db="EMBL/GenBank/DDBJ databases">
        <title>Evolution of Pseudomonas aeruginosa bacteriophages collected in Abidjan.</title>
        <authorList>
            <person name="Essoh C."/>
            <person name="Latino L."/>
            <person name="Blouin Y."/>
            <person name="Loukou G."/>
            <person name="Nguetta S.M."/>
            <person name="Lathro N.S."/>
            <person name="Cablanmian A."/>
            <person name="Kra A."/>
            <person name="Vergnaud G."/>
            <person name="Pourcel C."/>
        </authorList>
    </citation>
    <scope>NUCLEOTIDE SEQUENCE [LARGE SCALE GENOMIC DNA]</scope>
</reference>
<keyword evidence="2" id="KW-1185">Reference proteome</keyword>
<dbReference type="EMBL" id="HG962376">
    <property type="protein sequence ID" value="CDN96776.1"/>
    <property type="molecule type" value="Genomic_DNA"/>
</dbReference>
<reference evidence="1 2" key="2">
    <citation type="journal article" date="2015" name="PLoS ONE">
        <title>Investigation of a Large Collection of Pseudomonas aeruginosa Bacteriophages Collected from a Single Environmental Source in Abidjan, Cote d'Ivoire.</title>
        <authorList>
            <person name="Essoh C."/>
            <person name="Latino L."/>
            <person name="Midoux C."/>
            <person name="Blouin Y."/>
            <person name="Loukou G."/>
            <person name="Nguetta S.P."/>
            <person name="Lathro S."/>
            <person name="Cablanmian A."/>
            <person name="Kouassi A.K."/>
            <person name="Vergnaud G."/>
            <person name="Pourcel C."/>
        </authorList>
    </citation>
    <scope>NUCLEOTIDE SEQUENCE [LARGE SCALE GENOMIC DNA]</scope>
</reference>
<sequence>MIEFDQVNDEVNALFLAAWNAGSAAIAGYVPEIRWQGVQYRDLPDGSKFWVRLSKQTVFEEQATLSTCEGVPGQRKYTASGLVFVQIFCPKSNTQAFELGQKLAKLARNAFRGKSTPGKVWFRNARINELPPEELYERFNVVTEFEYDEIG</sequence>